<dbReference type="PANTHER" id="PTHR48073:SF2">
    <property type="entry name" value="O-SUCCINYLBENZOATE SYNTHASE"/>
    <property type="match status" value="1"/>
</dbReference>
<dbReference type="InterPro" id="IPR029065">
    <property type="entry name" value="Enolase_C-like"/>
</dbReference>
<name>A0ABQ4P4P5_SHECO</name>
<dbReference type="SFLD" id="SFLDG00180">
    <property type="entry name" value="muconate_cycloisomerase"/>
    <property type="match status" value="1"/>
</dbReference>
<dbReference type="SMART" id="SM00922">
    <property type="entry name" value="MR_MLE"/>
    <property type="match status" value="1"/>
</dbReference>
<dbReference type="SUPFAM" id="SSF54826">
    <property type="entry name" value="Enolase N-terminal domain-like"/>
    <property type="match status" value="1"/>
</dbReference>
<dbReference type="SFLD" id="SFLDS00001">
    <property type="entry name" value="Enolase"/>
    <property type="match status" value="1"/>
</dbReference>
<evidence type="ECO:0000256" key="3">
    <source>
        <dbReference type="ARBA" id="ARBA00023239"/>
    </source>
</evidence>
<evidence type="ECO:0000313" key="6">
    <source>
        <dbReference type="EMBL" id="GIU42455.1"/>
    </source>
</evidence>
<accession>A0ABQ4P4P5</accession>
<dbReference type="InterPro" id="IPR018110">
    <property type="entry name" value="Mandel_Rmase/mucon_lact_enz_CS"/>
</dbReference>
<dbReference type="InterPro" id="IPR041338">
    <property type="entry name" value="OSBS_N"/>
</dbReference>
<gene>
    <name evidence="6" type="primary">menC</name>
    <name evidence="6" type="ORF">TUM3794_25810</name>
</gene>
<dbReference type="RefSeq" id="WP_220757142.1">
    <property type="nucleotide sequence ID" value="NZ_BPEU01000018.1"/>
</dbReference>
<dbReference type="Pfam" id="PF21508">
    <property type="entry name" value="MenC_N"/>
    <property type="match status" value="1"/>
</dbReference>
<feature type="domain" description="Mandelate racemase/muconate lactonizing enzyme C-terminal" evidence="5">
    <location>
        <begin position="139"/>
        <end position="232"/>
    </location>
</feature>
<dbReference type="Pfam" id="PF13378">
    <property type="entry name" value="MR_MLE_C"/>
    <property type="match status" value="1"/>
</dbReference>
<organism evidence="6 7">
    <name type="scientific">Shewanella colwelliana</name>
    <name type="common">Alteromonas colwelliana</name>
    <dbReference type="NCBI Taxonomy" id="23"/>
    <lineage>
        <taxon>Bacteria</taxon>
        <taxon>Pseudomonadati</taxon>
        <taxon>Pseudomonadota</taxon>
        <taxon>Gammaproteobacteria</taxon>
        <taxon>Alteromonadales</taxon>
        <taxon>Shewanellaceae</taxon>
        <taxon>Shewanella</taxon>
    </lineage>
</organism>
<dbReference type="NCBIfam" id="NF003473">
    <property type="entry name" value="PRK05105.1"/>
    <property type="match status" value="1"/>
</dbReference>
<keyword evidence="2" id="KW-0460">Magnesium</keyword>
<dbReference type="Proteomes" id="UP000773469">
    <property type="component" value="Unassembled WGS sequence"/>
</dbReference>
<dbReference type="NCBIfam" id="TIGR01927">
    <property type="entry name" value="menC_gam_Gplu"/>
    <property type="match status" value="1"/>
</dbReference>
<dbReference type="EC" id="4.2.1.113" evidence="4"/>
<keyword evidence="1" id="KW-0479">Metal-binding</keyword>
<keyword evidence="3" id="KW-0456">Lyase</keyword>
<dbReference type="PANTHER" id="PTHR48073">
    <property type="entry name" value="O-SUCCINYLBENZOATE SYNTHASE-RELATED"/>
    <property type="match status" value="1"/>
</dbReference>
<dbReference type="InterPro" id="IPR036849">
    <property type="entry name" value="Enolase-like_C_sf"/>
</dbReference>
<evidence type="ECO:0000313" key="7">
    <source>
        <dbReference type="Proteomes" id="UP000773469"/>
    </source>
</evidence>
<dbReference type="InterPro" id="IPR013342">
    <property type="entry name" value="Mandelate_racemase_C"/>
</dbReference>
<dbReference type="SFLD" id="SFLDF00009">
    <property type="entry name" value="o-succinylbenzoate_synthase"/>
    <property type="match status" value="1"/>
</dbReference>
<dbReference type="Gene3D" id="3.30.390.10">
    <property type="entry name" value="Enolase-like, N-terminal domain"/>
    <property type="match status" value="1"/>
</dbReference>
<sequence length="347" mass="38313">MNLTSLTLLRYQLPLDKLLPVGKHRIDTREGLVLQATSGDQQHSVEIAPLSGIDIDGQALGGFSQESLQEVSQCLLDSMESLINQPIDKLLDLAEQTNLPSMAFGLSLIHAKLKGHLSHSRHNLHNSIPLLYRRQDEPIEYLTERVSQLAPSIHRVKIKVGQTSMEDEIQLIHHVLAIRPDLKLRLDANQAFELEQAIEFCACLPLDAVEYIEEPCKKATDNQHLFNAIGIPYALDESLNDPNYQFSMLPGLTALILKPMLIGSIEHLQALIDTAHSHGVRTIMSSSLETSLGIDALRVLSQALTPDEPPGLDTLSAFNCDLIVSSGKVRCLSAEELTLLSHLEAEI</sequence>
<dbReference type="InterPro" id="IPR029017">
    <property type="entry name" value="Enolase-like_N"/>
</dbReference>
<comment type="caution">
    <text evidence="6">The sequence shown here is derived from an EMBL/GenBank/DDBJ whole genome shotgun (WGS) entry which is preliminary data.</text>
</comment>
<reference evidence="6 7" key="1">
    <citation type="submission" date="2021-05" db="EMBL/GenBank/DDBJ databases">
        <title>Molecular characterization for Shewanella algae harboring chromosomal blaOXA-55-like strains isolated from clinical and environment sample.</title>
        <authorList>
            <person name="Ohama Y."/>
            <person name="Aoki K."/>
            <person name="Harada S."/>
            <person name="Moriya K."/>
            <person name="Ishii Y."/>
            <person name="Tateda K."/>
        </authorList>
    </citation>
    <scope>NUCLEOTIDE SEQUENCE [LARGE SCALE GENOMIC DNA]</scope>
    <source>
        <strain evidence="6 7">MBTL60-118</strain>
    </source>
</reference>
<proteinExistence type="predicted"/>
<evidence type="ECO:0000259" key="5">
    <source>
        <dbReference type="SMART" id="SM00922"/>
    </source>
</evidence>
<dbReference type="CDD" id="cd03320">
    <property type="entry name" value="OSBS"/>
    <property type="match status" value="1"/>
</dbReference>
<dbReference type="EMBL" id="BPEU01000018">
    <property type="protein sequence ID" value="GIU42455.1"/>
    <property type="molecule type" value="Genomic_DNA"/>
</dbReference>
<protein>
    <recommendedName>
        <fullName evidence="4">o-succinylbenzoate synthase</fullName>
        <ecNumber evidence="4">4.2.1.113</ecNumber>
    </recommendedName>
</protein>
<evidence type="ECO:0000256" key="1">
    <source>
        <dbReference type="ARBA" id="ARBA00022723"/>
    </source>
</evidence>
<dbReference type="PROSITE" id="PS00909">
    <property type="entry name" value="MR_MLE_2"/>
    <property type="match status" value="1"/>
</dbReference>
<dbReference type="SUPFAM" id="SSF51604">
    <property type="entry name" value="Enolase C-terminal domain-like"/>
    <property type="match status" value="1"/>
</dbReference>
<evidence type="ECO:0000256" key="4">
    <source>
        <dbReference type="NCBIfam" id="TIGR01927"/>
    </source>
</evidence>
<dbReference type="Gene3D" id="3.20.20.120">
    <property type="entry name" value="Enolase-like C-terminal domain"/>
    <property type="match status" value="1"/>
</dbReference>
<keyword evidence="7" id="KW-1185">Reference proteome</keyword>
<evidence type="ECO:0000256" key="2">
    <source>
        <dbReference type="ARBA" id="ARBA00022842"/>
    </source>
</evidence>